<feature type="transmembrane region" description="Helical" evidence="1">
    <location>
        <begin position="121"/>
        <end position="144"/>
    </location>
</feature>
<dbReference type="Proteomes" id="UP000293874">
    <property type="component" value="Unassembled WGS sequence"/>
</dbReference>
<feature type="transmembrane region" description="Helical" evidence="1">
    <location>
        <begin position="64"/>
        <end position="86"/>
    </location>
</feature>
<feature type="transmembrane region" description="Helical" evidence="1">
    <location>
        <begin position="235"/>
        <end position="254"/>
    </location>
</feature>
<sequence>MKLILKIAKNEWRYLFYSPIAWFIMLVFLVQCAVYYTGSLYEIANWQELMLKNSPGYKGATGSLTFFLFLRSGIFINVIQNLYLFIPLLTMGLISREFNNGTIKLLYSSPVKLQQIVLGKYLGIMLYSLVLVLLLGIFVVSGIFNIEHADIGRLLSAMLGFYLMTGAYAAIGLFLSALTTYQIVSAFSTFIILFILGRIGGLWQKYDIIRDLTWFLSLQNRTSRMMGGLITTRDLFYFILVASLFISFTMIRLKAGREARPWYVRAGRYLAVLTLCLTVGYVSSRPTLTVYWDTTAAQANTIPAEMQELIRATGDSTLEVTLYTNLLGPGRDQGLPENRNAIYLAGFWEPYLRFKPDIRFKYEYYYDVDAATNDSLIYRQNPGKTLAEIAAESADLIDADFSKYRSPEEMRKIINLQPESYRLVMRLTYKGRTEFLRTFEDPFFWPDLNNVSAVFKRLLEPEAPKIYFVNGHLERSIYKTGEREYAVHTALKGSRGALVNLGFDADTIDLESQDLPAHTTALVLADPKTPLSKVVQNKITSWIDAGGNFLAIGKPGKQDILNPVLQQLGVQLMTGQLVEPTFDETPDKVRPYITAAGSKLSPDLWWIKQSLENRKDTLRLLMPGVAALSFDKDSNAFHKQALTQTDHNRSWLKAGQLVIDSTLPAFDNLAGDRKEISFITTAMLTRQIRNKEQRIIISGDADFASNGRLGANYFMVLPIYSWMDYNRHPIHMTRTEPKDIWLNTSEAGASAISTIYVWILPVLLLLTATILLIRRKRK</sequence>
<proteinExistence type="predicted"/>
<comment type="caution">
    <text evidence="2">The sequence shown here is derived from an EMBL/GenBank/DDBJ whole genome shotgun (WGS) entry which is preliminary data.</text>
</comment>
<dbReference type="PANTHER" id="PTHR43471">
    <property type="entry name" value="ABC TRANSPORTER PERMEASE"/>
    <property type="match status" value="1"/>
</dbReference>
<reference evidence="2 3" key="1">
    <citation type="submission" date="2019-02" db="EMBL/GenBank/DDBJ databases">
        <title>Genomic Encyclopedia of Type Strains, Phase IV (KMG-IV): sequencing the most valuable type-strain genomes for metagenomic binning, comparative biology and taxonomic classification.</title>
        <authorList>
            <person name="Goeker M."/>
        </authorList>
    </citation>
    <scope>NUCLEOTIDE SEQUENCE [LARGE SCALE GENOMIC DNA]</scope>
    <source>
        <strain evidence="2 3">DSM 18116</strain>
    </source>
</reference>
<dbReference type="AlphaFoldDB" id="A0A4Q7MZK9"/>
<feature type="transmembrane region" description="Helical" evidence="1">
    <location>
        <begin position="156"/>
        <end position="176"/>
    </location>
</feature>
<accession>A0A4Q7MZK9</accession>
<keyword evidence="1" id="KW-0472">Membrane</keyword>
<feature type="transmembrane region" description="Helical" evidence="1">
    <location>
        <begin position="20"/>
        <end position="44"/>
    </location>
</feature>
<dbReference type="Pfam" id="PF12679">
    <property type="entry name" value="ABC2_membrane_2"/>
    <property type="match status" value="1"/>
</dbReference>
<feature type="transmembrane region" description="Helical" evidence="1">
    <location>
        <begin position="755"/>
        <end position="773"/>
    </location>
</feature>
<organism evidence="2 3">
    <name type="scientific">Pseudobacter ginsenosidimutans</name>
    <dbReference type="NCBI Taxonomy" id="661488"/>
    <lineage>
        <taxon>Bacteria</taxon>
        <taxon>Pseudomonadati</taxon>
        <taxon>Bacteroidota</taxon>
        <taxon>Chitinophagia</taxon>
        <taxon>Chitinophagales</taxon>
        <taxon>Chitinophagaceae</taxon>
        <taxon>Pseudobacter</taxon>
    </lineage>
</organism>
<dbReference type="GO" id="GO:0140359">
    <property type="term" value="F:ABC-type transporter activity"/>
    <property type="evidence" value="ECO:0007669"/>
    <property type="project" value="InterPro"/>
</dbReference>
<dbReference type="RefSeq" id="WP_130539169.1">
    <property type="nucleotide sequence ID" value="NZ_CP042431.1"/>
</dbReference>
<evidence type="ECO:0000256" key="1">
    <source>
        <dbReference type="SAM" id="Phobius"/>
    </source>
</evidence>
<dbReference type="OrthoDB" id="615609at2"/>
<feature type="transmembrane region" description="Helical" evidence="1">
    <location>
        <begin position="183"/>
        <end position="203"/>
    </location>
</feature>
<dbReference type="EMBL" id="SGXA01000001">
    <property type="protein sequence ID" value="RZS74721.1"/>
    <property type="molecule type" value="Genomic_DNA"/>
</dbReference>
<gene>
    <name evidence="2" type="ORF">EV199_0572</name>
</gene>
<dbReference type="GO" id="GO:0005886">
    <property type="term" value="C:plasma membrane"/>
    <property type="evidence" value="ECO:0007669"/>
    <property type="project" value="UniProtKB-SubCell"/>
</dbReference>
<protein>
    <submittedName>
        <fullName evidence="2">ABC-2 type transport system permease protein</fullName>
    </submittedName>
</protein>
<evidence type="ECO:0000313" key="3">
    <source>
        <dbReference type="Proteomes" id="UP000293874"/>
    </source>
</evidence>
<keyword evidence="1" id="KW-1133">Transmembrane helix</keyword>
<evidence type="ECO:0000313" key="2">
    <source>
        <dbReference type="EMBL" id="RZS74721.1"/>
    </source>
</evidence>
<keyword evidence="3" id="KW-1185">Reference proteome</keyword>
<dbReference type="PANTHER" id="PTHR43471:SF12">
    <property type="entry name" value="HYPOTHETICAL MEMBRANE PROTEIN, CONSERVED"/>
    <property type="match status" value="1"/>
</dbReference>
<feature type="transmembrane region" description="Helical" evidence="1">
    <location>
        <begin position="266"/>
        <end position="284"/>
    </location>
</feature>
<name>A0A4Q7MZK9_9BACT</name>
<keyword evidence="1" id="KW-0812">Transmembrane</keyword>